<reference evidence="2" key="1">
    <citation type="journal article" date="2019" name="Int. J. Syst. Evol. Microbiol.">
        <title>The Global Catalogue of Microorganisms (GCM) 10K type strain sequencing project: providing services to taxonomists for standard genome sequencing and annotation.</title>
        <authorList>
            <consortium name="The Broad Institute Genomics Platform"/>
            <consortium name="The Broad Institute Genome Sequencing Center for Infectious Disease"/>
            <person name="Wu L."/>
            <person name="Ma J."/>
        </authorList>
    </citation>
    <scope>NUCLEOTIDE SEQUENCE [LARGE SCALE GENOMIC DNA]</scope>
    <source>
        <strain evidence="2">JCM 11136</strain>
    </source>
</reference>
<proteinExistence type="predicted"/>
<evidence type="ECO:0000313" key="1">
    <source>
        <dbReference type="EMBL" id="GAA0914157.1"/>
    </source>
</evidence>
<dbReference type="RefSeq" id="WP_343948209.1">
    <property type="nucleotide sequence ID" value="NZ_BAAAHQ010000001.1"/>
</dbReference>
<dbReference type="EMBL" id="BAAAHQ010000001">
    <property type="protein sequence ID" value="GAA0914157.1"/>
    <property type="molecule type" value="Genomic_DNA"/>
</dbReference>
<protein>
    <submittedName>
        <fullName evidence="1">Uncharacterized protein</fullName>
    </submittedName>
</protein>
<gene>
    <name evidence="1" type="ORF">GCM10009560_07290</name>
</gene>
<evidence type="ECO:0000313" key="2">
    <source>
        <dbReference type="Proteomes" id="UP001501578"/>
    </source>
</evidence>
<accession>A0ABP3Z365</accession>
<organism evidence="1 2">
    <name type="scientific">Nonomuraea longicatena</name>
    <dbReference type="NCBI Taxonomy" id="83682"/>
    <lineage>
        <taxon>Bacteria</taxon>
        <taxon>Bacillati</taxon>
        <taxon>Actinomycetota</taxon>
        <taxon>Actinomycetes</taxon>
        <taxon>Streptosporangiales</taxon>
        <taxon>Streptosporangiaceae</taxon>
        <taxon>Nonomuraea</taxon>
    </lineage>
</organism>
<name>A0ABP3Z365_9ACTN</name>
<sequence>MTHRHPYPPADLQEALSRNHTAAHLLGTMTRTTPAYTPIWEYLASVLADSQALINELAHLRTELTRVRRSRADLLAAAQATLTATRDGERDPLYYLRDEIAAQHSDTRGDGR</sequence>
<keyword evidence="2" id="KW-1185">Reference proteome</keyword>
<comment type="caution">
    <text evidence="1">The sequence shown here is derived from an EMBL/GenBank/DDBJ whole genome shotgun (WGS) entry which is preliminary data.</text>
</comment>
<dbReference type="Proteomes" id="UP001501578">
    <property type="component" value="Unassembled WGS sequence"/>
</dbReference>